<dbReference type="GO" id="GO:0016594">
    <property type="term" value="F:glycine binding"/>
    <property type="evidence" value="ECO:0007669"/>
    <property type="project" value="TreeGrafter"/>
</dbReference>
<dbReference type="GO" id="GO:0004375">
    <property type="term" value="F:glycine dehydrogenase (decarboxylating) activity"/>
    <property type="evidence" value="ECO:0007669"/>
    <property type="project" value="UniProtKB-EC"/>
</dbReference>
<sequence>MKKIKRDHKVRQFHQAKWDEPIIFELSRPGQRGVVPPLSECEIVEQVGSGLDRLPSKLVRKEEPKLPEIEQLKVLRHYLRLSQETLGADFNVEIGQGTCTMKYSPKINEVLAKMPKITELHPLQDESTVQGILEVMYKLDLYMREISGMDRFTMQPSGGSQAIMTMASLVRAYHESKGEGEQRDEIITTMFSHPSDAAAAAIKGYKIITIYPDKEGYPDFEAFKAAVSERTAAFIVANPEDTGVYNKRVQEFTKLVHEAGGLCCYDQANANGLLGVTRAKEADFDMCFFNLHKTFSTPHGCGGPATGAVGVLKYLEEFMPGPLVDFDGEKYFLNYDIKNSIGKVRSFYGVPQVMLKAYSWIMSLGAEGLYEVAKIAVLNNNYLYKKILEIKGMSAPYIEGKQRIEQVRYSMEELRQETGIEVEDFQNRIFDFGLHFWTSHHPYIVPSPFTLEPTETTSKEDMDEYIEAFKHIVNEAYTNPKIVKTAPHNSVVHKIDCTDLDIPEKWCVTWRSYLKKAEN</sequence>
<dbReference type="EC" id="1.4.4.2" evidence="2"/>
<protein>
    <recommendedName>
        <fullName evidence="2">glycine dehydrogenase (aminomethyl-transferring)</fullName>
        <ecNumber evidence="2">1.4.4.2</ecNumber>
    </recommendedName>
</protein>
<comment type="catalytic activity">
    <reaction evidence="5">
        <text>N(6)-[(R)-lipoyl]-L-lysyl-[glycine-cleavage complex H protein] + glycine + H(+) = N(6)-[(R)-S(8)-aminomethyldihydrolipoyl]-L-lysyl-[glycine-cleavage complex H protein] + CO2</text>
        <dbReference type="Rhea" id="RHEA:24304"/>
        <dbReference type="Rhea" id="RHEA-COMP:10494"/>
        <dbReference type="Rhea" id="RHEA-COMP:10495"/>
        <dbReference type="ChEBI" id="CHEBI:15378"/>
        <dbReference type="ChEBI" id="CHEBI:16526"/>
        <dbReference type="ChEBI" id="CHEBI:57305"/>
        <dbReference type="ChEBI" id="CHEBI:83099"/>
        <dbReference type="ChEBI" id="CHEBI:83143"/>
        <dbReference type="EC" id="1.4.4.2"/>
    </reaction>
</comment>
<accession>A0A1M5W1A3</accession>
<evidence type="ECO:0000259" key="6">
    <source>
        <dbReference type="Pfam" id="PF00266"/>
    </source>
</evidence>
<dbReference type="GO" id="GO:0019464">
    <property type="term" value="P:glycine decarboxylation via glycine cleavage system"/>
    <property type="evidence" value="ECO:0007669"/>
    <property type="project" value="TreeGrafter"/>
</dbReference>
<feature type="domain" description="Aminotransferase class V" evidence="6">
    <location>
        <begin position="176"/>
        <end position="302"/>
    </location>
</feature>
<evidence type="ECO:0000313" key="8">
    <source>
        <dbReference type="EMBL" id="SHH81210.1"/>
    </source>
</evidence>
<organism evidence="8 9">
    <name type="scientific">Clostridium collagenovorans DSM 3089</name>
    <dbReference type="NCBI Taxonomy" id="1121306"/>
    <lineage>
        <taxon>Bacteria</taxon>
        <taxon>Bacillati</taxon>
        <taxon>Bacillota</taxon>
        <taxon>Clostridia</taxon>
        <taxon>Eubacteriales</taxon>
        <taxon>Clostridiaceae</taxon>
        <taxon>Clostridium</taxon>
    </lineage>
</organism>
<reference evidence="8 9" key="1">
    <citation type="submission" date="2016-11" db="EMBL/GenBank/DDBJ databases">
        <authorList>
            <person name="Jaros S."/>
            <person name="Januszkiewicz K."/>
            <person name="Wedrychowicz H."/>
        </authorList>
    </citation>
    <scope>NUCLEOTIDE SEQUENCE [LARGE SCALE GENOMIC DNA]</scope>
    <source>
        <strain evidence="8 9">DSM 3089</strain>
    </source>
</reference>
<dbReference type="GO" id="GO:0005829">
    <property type="term" value="C:cytosol"/>
    <property type="evidence" value="ECO:0007669"/>
    <property type="project" value="TreeGrafter"/>
</dbReference>
<dbReference type="InterPro" id="IPR015421">
    <property type="entry name" value="PyrdxlP-dep_Trfase_major"/>
</dbReference>
<dbReference type="Proteomes" id="UP000184526">
    <property type="component" value="Unassembled WGS sequence"/>
</dbReference>
<dbReference type="OrthoDB" id="9801272at2"/>
<evidence type="ECO:0000256" key="5">
    <source>
        <dbReference type="ARBA" id="ARBA00049026"/>
    </source>
</evidence>
<dbReference type="InterPro" id="IPR000192">
    <property type="entry name" value="Aminotrans_V_dom"/>
</dbReference>
<proteinExistence type="predicted"/>
<feature type="domain" description="Glycine dehydrogenase C-terminal" evidence="7">
    <location>
        <begin position="373"/>
        <end position="477"/>
    </location>
</feature>
<keyword evidence="4" id="KW-0560">Oxidoreductase</keyword>
<keyword evidence="9" id="KW-1185">Reference proteome</keyword>
<evidence type="ECO:0000313" key="9">
    <source>
        <dbReference type="Proteomes" id="UP000184526"/>
    </source>
</evidence>
<dbReference type="Gene3D" id="6.20.440.10">
    <property type="match status" value="1"/>
</dbReference>
<evidence type="ECO:0000256" key="1">
    <source>
        <dbReference type="ARBA" id="ARBA00003788"/>
    </source>
</evidence>
<dbReference type="NCBIfam" id="NF003346">
    <property type="entry name" value="PRK04366.1"/>
    <property type="match status" value="1"/>
</dbReference>
<comment type="function">
    <text evidence="1">The glycine cleavage system catalyzes the degradation of glycine. The P protein binds the alpha-amino group of glycine through its pyridoxal phosphate cofactor; CO(2) is released and the remaining methylamine moiety is then transferred to the lipoamide cofactor of the H protein.</text>
</comment>
<dbReference type="PANTHER" id="PTHR11773">
    <property type="entry name" value="GLYCINE DEHYDROGENASE, DECARBOXYLATING"/>
    <property type="match status" value="1"/>
</dbReference>
<gene>
    <name evidence="8" type="ORF">SAMN02745196_01481</name>
</gene>
<dbReference type="InterPro" id="IPR020581">
    <property type="entry name" value="GDC_P"/>
</dbReference>
<dbReference type="InterPro" id="IPR049316">
    <property type="entry name" value="GDC-P_C"/>
</dbReference>
<dbReference type="Gene3D" id="3.90.1150.10">
    <property type="entry name" value="Aspartate Aminotransferase, domain 1"/>
    <property type="match status" value="1"/>
</dbReference>
<dbReference type="RefSeq" id="WP_072831389.1">
    <property type="nucleotide sequence ID" value="NZ_FQXP01000005.1"/>
</dbReference>
<dbReference type="Pfam" id="PF00266">
    <property type="entry name" value="Aminotran_5"/>
    <property type="match status" value="1"/>
</dbReference>
<dbReference type="InterPro" id="IPR015424">
    <property type="entry name" value="PyrdxlP-dep_Trfase"/>
</dbReference>
<name>A0A1M5W1A3_9CLOT</name>
<dbReference type="InterPro" id="IPR015422">
    <property type="entry name" value="PyrdxlP-dep_Trfase_small"/>
</dbReference>
<keyword evidence="3" id="KW-0663">Pyridoxal phosphate</keyword>
<evidence type="ECO:0000256" key="4">
    <source>
        <dbReference type="ARBA" id="ARBA00023002"/>
    </source>
</evidence>
<dbReference type="AlphaFoldDB" id="A0A1M5W1A3"/>
<evidence type="ECO:0000256" key="2">
    <source>
        <dbReference type="ARBA" id="ARBA00012134"/>
    </source>
</evidence>
<dbReference type="STRING" id="1121306.SAMN02745196_01481"/>
<dbReference type="Gene3D" id="3.40.640.10">
    <property type="entry name" value="Type I PLP-dependent aspartate aminotransferase-like (Major domain)"/>
    <property type="match status" value="1"/>
</dbReference>
<dbReference type="Pfam" id="PF21478">
    <property type="entry name" value="GcvP2_C"/>
    <property type="match status" value="1"/>
</dbReference>
<dbReference type="SUPFAM" id="SSF53383">
    <property type="entry name" value="PLP-dependent transferases"/>
    <property type="match status" value="1"/>
</dbReference>
<dbReference type="EMBL" id="FQXP01000005">
    <property type="protein sequence ID" value="SHH81210.1"/>
    <property type="molecule type" value="Genomic_DNA"/>
</dbReference>
<evidence type="ECO:0000256" key="3">
    <source>
        <dbReference type="ARBA" id="ARBA00022898"/>
    </source>
</evidence>
<dbReference type="GO" id="GO:0005960">
    <property type="term" value="C:glycine cleavage complex"/>
    <property type="evidence" value="ECO:0007669"/>
    <property type="project" value="TreeGrafter"/>
</dbReference>
<dbReference type="GO" id="GO:0030170">
    <property type="term" value="F:pyridoxal phosphate binding"/>
    <property type="evidence" value="ECO:0007669"/>
    <property type="project" value="TreeGrafter"/>
</dbReference>
<dbReference type="PANTHER" id="PTHR11773:SF1">
    <property type="entry name" value="GLYCINE DEHYDROGENASE (DECARBOXYLATING), MITOCHONDRIAL"/>
    <property type="match status" value="1"/>
</dbReference>
<evidence type="ECO:0000259" key="7">
    <source>
        <dbReference type="Pfam" id="PF21478"/>
    </source>
</evidence>